<dbReference type="Proteomes" id="UP000790377">
    <property type="component" value="Unassembled WGS sequence"/>
</dbReference>
<accession>A0ACB8AL21</accession>
<dbReference type="EMBL" id="MU267621">
    <property type="protein sequence ID" value="KAH7913942.1"/>
    <property type="molecule type" value="Genomic_DNA"/>
</dbReference>
<protein>
    <submittedName>
        <fullName evidence="1">P-loop containing nucleoside triphosphate hydrolase protein</fullName>
    </submittedName>
</protein>
<keyword evidence="2" id="KW-1185">Reference proteome</keyword>
<reference evidence="1" key="1">
    <citation type="journal article" date="2021" name="New Phytol.">
        <title>Evolutionary innovations through gain and loss of genes in the ectomycorrhizal Boletales.</title>
        <authorList>
            <person name="Wu G."/>
            <person name="Miyauchi S."/>
            <person name="Morin E."/>
            <person name="Kuo A."/>
            <person name="Drula E."/>
            <person name="Varga T."/>
            <person name="Kohler A."/>
            <person name="Feng B."/>
            <person name="Cao Y."/>
            <person name="Lipzen A."/>
            <person name="Daum C."/>
            <person name="Hundley H."/>
            <person name="Pangilinan J."/>
            <person name="Johnson J."/>
            <person name="Barry K."/>
            <person name="LaButti K."/>
            <person name="Ng V."/>
            <person name="Ahrendt S."/>
            <person name="Min B."/>
            <person name="Choi I.G."/>
            <person name="Park H."/>
            <person name="Plett J.M."/>
            <person name="Magnuson J."/>
            <person name="Spatafora J.W."/>
            <person name="Nagy L.G."/>
            <person name="Henrissat B."/>
            <person name="Grigoriev I.V."/>
            <person name="Yang Z.L."/>
            <person name="Xu J."/>
            <person name="Martin F.M."/>
        </authorList>
    </citation>
    <scope>NUCLEOTIDE SEQUENCE</scope>
    <source>
        <strain evidence="1">ATCC 28755</strain>
    </source>
</reference>
<sequence>MGSDGFLEGMASPTPNSNSLAQTEECYRVLTETFGHSGYKGKQKEIINAAVSGADVFVLAPTGMGKSICFQVPAAAAKSGITIVVSPLLALMKNQIASLRRKCISAVSLMSETPLSEKEEILQDLASGSPTNRLFYTTPERLCTRDIMQLLDHVYSAGKLNRLVVDELIVAFSLQAHCISEWGHDFRSEYRKLGQFRDRFPSVPIMALTATATPSVQRDIVQSLRMTSDRLFKAVHPFNRANLFYEVRYRSTQDESTSPSTAQMSDILDFITTLYRRRERPSSGIIYCRSKATCNELSAYLRGKGINSRPYHRGISSTILDRTLREWEVGGAGEGGVDVVCATIAFGMGIDKSDVRYIIHYDLPKSFEGYYQETGRAGRDGSPSRCVLYYSREDALRLQKLVSDSHSKRQCAADAIDGPAPSQRSIDSFSALVNFAESIDVCRHVAICRYFGEATDERTAKEYCDDMCDVCKYPDKTKRRKRNLASEELVAARVSLSLSRQKPTSVSADADASSSNARPIGPSGYGASSRSSSIGIKRRGDGVSSSNTNTASKRSKSEHRMPAALVTKPHSSISSLKKPFRTPFKTPFKVPTIAVDVPESSTAQIDDLADNEGTSSPMPVDSWSTSLEQYVDSAQIDNNIEILDEPDHRPSSPIDIPEMSMDIALDASFSQKIPLSRREECFQSIRHALYKVMGRNRGGDEERLWSHITGSPRDSDARHEILDMVSKSLEYDAHTMSATESGYQGRIRQKLRTLDVIRKQQTWVDRGGGDSEGMEEVLSAFRESCQRWKKNSKGKGKHKAV</sequence>
<evidence type="ECO:0000313" key="1">
    <source>
        <dbReference type="EMBL" id="KAH7913942.1"/>
    </source>
</evidence>
<name>A0ACB8AL21_9AGAM</name>
<proteinExistence type="predicted"/>
<keyword evidence="1" id="KW-0378">Hydrolase</keyword>
<evidence type="ECO:0000313" key="2">
    <source>
        <dbReference type="Proteomes" id="UP000790377"/>
    </source>
</evidence>
<gene>
    <name evidence="1" type="ORF">BJ138DRAFT_1123920</name>
</gene>
<comment type="caution">
    <text evidence="1">The sequence shown here is derived from an EMBL/GenBank/DDBJ whole genome shotgun (WGS) entry which is preliminary data.</text>
</comment>
<organism evidence="1 2">
    <name type="scientific">Hygrophoropsis aurantiaca</name>
    <dbReference type="NCBI Taxonomy" id="72124"/>
    <lineage>
        <taxon>Eukaryota</taxon>
        <taxon>Fungi</taxon>
        <taxon>Dikarya</taxon>
        <taxon>Basidiomycota</taxon>
        <taxon>Agaricomycotina</taxon>
        <taxon>Agaricomycetes</taxon>
        <taxon>Agaricomycetidae</taxon>
        <taxon>Boletales</taxon>
        <taxon>Coniophorineae</taxon>
        <taxon>Hygrophoropsidaceae</taxon>
        <taxon>Hygrophoropsis</taxon>
    </lineage>
</organism>